<accession>A0ABQ2HSG6</accession>
<proteinExistence type="predicted"/>
<organism evidence="1 2">
    <name type="scientific">Lentzea pudingi</name>
    <dbReference type="NCBI Taxonomy" id="1789439"/>
    <lineage>
        <taxon>Bacteria</taxon>
        <taxon>Bacillati</taxon>
        <taxon>Actinomycetota</taxon>
        <taxon>Actinomycetes</taxon>
        <taxon>Pseudonocardiales</taxon>
        <taxon>Pseudonocardiaceae</taxon>
        <taxon>Lentzea</taxon>
    </lineage>
</organism>
<reference evidence="2" key="1">
    <citation type="journal article" date="2019" name="Int. J. Syst. Evol. Microbiol.">
        <title>The Global Catalogue of Microorganisms (GCM) 10K type strain sequencing project: providing services to taxonomists for standard genome sequencing and annotation.</title>
        <authorList>
            <consortium name="The Broad Institute Genomics Platform"/>
            <consortium name="The Broad Institute Genome Sequencing Center for Infectious Disease"/>
            <person name="Wu L."/>
            <person name="Ma J."/>
        </authorList>
    </citation>
    <scope>NUCLEOTIDE SEQUENCE [LARGE SCALE GENOMIC DNA]</scope>
    <source>
        <strain evidence="2">CGMCC 4.7319</strain>
    </source>
</reference>
<keyword evidence="2" id="KW-1185">Reference proteome</keyword>
<sequence length="72" mass="7394">MPGGNTRGGLIGHALVLTSAALYDDVLFRPGLEAGTDADAPGAAITITAMSARADVNRCLKRADTGTPLWLK</sequence>
<dbReference type="Proteomes" id="UP000597656">
    <property type="component" value="Unassembled WGS sequence"/>
</dbReference>
<protein>
    <submittedName>
        <fullName evidence="1">Uncharacterized protein</fullName>
    </submittedName>
</protein>
<gene>
    <name evidence="1" type="ORF">GCM10011609_26610</name>
</gene>
<dbReference type="EMBL" id="BMNC01000003">
    <property type="protein sequence ID" value="GGM88529.1"/>
    <property type="molecule type" value="Genomic_DNA"/>
</dbReference>
<comment type="caution">
    <text evidence="1">The sequence shown here is derived from an EMBL/GenBank/DDBJ whole genome shotgun (WGS) entry which is preliminary data.</text>
</comment>
<evidence type="ECO:0000313" key="2">
    <source>
        <dbReference type="Proteomes" id="UP000597656"/>
    </source>
</evidence>
<evidence type="ECO:0000313" key="1">
    <source>
        <dbReference type="EMBL" id="GGM88529.1"/>
    </source>
</evidence>
<name>A0ABQ2HSG6_9PSEU</name>